<dbReference type="RefSeq" id="WP_153466832.1">
    <property type="nucleotide sequence ID" value="NZ_WBOF01000002.1"/>
</dbReference>
<evidence type="ECO:0000313" key="2">
    <source>
        <dbReference type="Proteomes" id="UP000450000"/>
    </source>
</evidence>
<dbReference type="AlphaFoldDB" id="A0A6N7L088"/>
<organism evidence="1 2">
    <name type="scientific">Streptomyces kaniharaensis</name>
    <dbReference type="NCBI Taxonomy" id="212423"/>
    <lineage>
        <taxon>Bacteria</taxon>
        <taxon>Bacillati</taxon>
        <taxon>Actinomycetota</taxon>
        <taxon>Actinomycetes</taxon>
        <taxon>Kitasatosporales</taxon>
        <taxon>Streptomycetaceae</taxon>
        <taxon>Streptomyces</taxon>
    </lineage>
</organism>
<comment type="caution">
    <text evidence="1">The sequence shown here is derived from an EMBL/GenBank/DDBJ whole genome shotgun (WGS) entry which is preliminary data.</text>
</comment>
<evidence type="ECO:0000313" key="1">
    <source>
        <dbReference type="EMBL" id="MQS16077.1"/>
    </source>
</evidence>
<protein>
    <submittedName>
        <fullName evidence="1">Uncharacterized protein</fullName>
    </submittedName>
</protein>
<gene>
    <name evidence="1" type="ORF">F7Q99_28510</name>
</gene>
<reference evidence="1 2" key="1">
    <citation type="submission" date="2019-09" db="EMBL/GenBank/DDBJ databases">
        <title>Genome Sequences of Streptomyces kaniharaensis ATCC 21070.</title>
        <authorList>
            <person name="Zhu W."/>
            <person name="De Crecy-Lagard V."/>
            <person name="Richards N.G."/>
        </authorList>
    </citation>
    <scope>NUCLEOTIDE SEQUENCE [LARGE SCALE GENOMIC DNA]</scope>
    <source>
        <strain evidence="1 2">SF-557</strain>
    </source>
</reference>
<dbReference type="Proteomes" id="UP000450000">
    <property type="component" value="Unassembled WGS sequence"/>
</dbReference>
<accession>A0A6N7L088</accession>
<name>A0A6N7L088_9ACTN</name>
<proteinExistence type="predicted"/>
<dbReference type="EMBL" id="WBOF01000002">
    <property type="protein sequence ID" value="MQS16077.1"/>
    <property type="molecule type" value="Genomic_DNA"/>
</dbReference>
<dbReference type="OrthoDB" id="3797687at2"/>
<keyword evidence="2" id="KW-1185">Reference proteome</keyword>
<sequence>MTWRKWRKRILEFEAEDAHRYLNAPLWFSIRPEQPWSVVPVFGGTHIGWEALLLTLGTSMLASGNNLTIANLSEWHVTASLAELASIFRDGPSVHPAGRFGFLAVARMPVARLSRRVGAGFHVSGEGQLLAGIGHRRWSARVRQGL</sequence>